<evidence type="ECO:0000256" key="2">
    <source>
        <dbReference type="ARBA" id="ARBA00023121"/>
    </source>
</evidence>
<keyword evidence="2" id="KW-0446">Lipid-binding</keyword>
<protein>
    <recommendedName>
        <fullName evidence="3">Lipocalin/cytosolic fatty-acid binding domain-containing protein</fullName>
    </recommendedName>
</protein>
<dbReference type="Pfam" id="PF00061">
    <property type="entry name" value="Lipocalin"/>
    <property type="match status" value="1"/>
</dbReference>
<evidence type="ECO:0000313" key="5">
    <source>
        <dbReference type="Proteomes" id="UP001186944"/>
    </source>
</evidence>
<proteinExistence type="inferred from homology"/>
<reference evidence="4" key="1">
    <citation type="submission" date="2019-08" db="EMBL/GenBank/DDBJ databases">
        <title>The improved chromosome-level genome for the pearl oyster Pinctada fucata martensii using PacBio sequencing and Hi-C.</title>
        <authorList>
            <person name="Zheng Z."/>
        </authorList>
    </citation>
    <scope>NUCLEOTIDE SEQUENCE</scope>
    <source>
        <strain evidence="4">ZZ-2019</strain>
        <tissue evidence="4">Adductor muscle</tissue>
    </source>
</reference>
<dbReference type="EMBL" id="VSWD01000013">
    <property type="protein sequence ID" value="KAK3084179.1"/>
    <property type="molecule type" value="Genomic_DNA"/>
</dbReference>
<dbReference type="InterPro" id="IPR031259">
    <property type="entry name" value="ILBP"/>
</dbReference>
<sequence>MGNLAKPTTEITVSEDGQGWNIKTITTFKTTEIDFKLGQEFDEVTADGRNVKSTVTLNGNTMTHVQKGDPESVITREFSAKRMTMVCIGLDD</sequence>
<name>A0AA88XF48_PINIB</name>
<dbReference type="Proteomes" id="UP001186944">
    <property type="component" value="Unassembled WGS sequence"/>
</dbReference>
<gene>
    <name evidence="4" type="ORF">FSP39_009629</name>
</gene>
<comment type="caution">
    <text evidence="4">The sequence shown here is derived from an EMBL/GenBank/DDBJ whole genome shotgun (WGS) entry which is preliminary data.</text>
</comment>
<dbReference type="SUPFAM" id="SSF50814">
    <property type="entry name" value="Lipocalins"/>
    <property type="match status" value="1"/>
</dbReference>
<dbReference type="InterPro" id="IPR000566">
    <property type="entry name" value="Lipocln_cytosolic_FA-bd_dom"/>
</dbReference>
<comment type="similarity">
    <text evidence="1">Belongs to the calycin superfamily. Fatty-acid binding protein (FABP) family.</text>
</comment>
<organism evidence="4 5">
    <name type="scientific">Pinctada imbricata</name>
    <name type="common">Atlantic pearl-oyster</name>
    <name type="synonym">Pinctada martensii</name>
    <dbReference type="NCBI Taxonomy" id="66713"/>
    <lineage>
        <taxon>Eukaryota</taxon>
        <taxon>Metazoa</taxon>
        <taxon>Spiralia</taxon>
        <taxon>Lophotrochozoa</taxon>
        <taxon>Mollusca</taxon>
        <taxon>Bivalvia</taxon>
        <taxon>Autobranchia</taxon>
        <taxon>Pteriomorphia</taxon>
        <taxon>Pterioida</taxon>
        <taxon>Pterioidea</taxon>
        <taxon>Pteriidae</taxon>
        <taxon>Pinctada</taxon>
    </lineage>
</organism>
<feature type="domain" description="Lipocalin/cytosolic fatty-acid binding" evidence="3">
    <location>
        <begin position="3"/>
        <end position="84"/>
    </location>
</feature>
<dbReference type="GO" id="GO:0008289">
    <property type="term" value="F:lipid binding"/>
    <property type="evidence" value="ECO:0007669"/>
    <property type="project" value="UniProtKB-KW"/>
</dbReference>
<accession>A0AA88XF48</accession>
<dbReference type="PANTHER" id="PTHR11955">
    <property type="entry name" value="FATTY ACID BINDING PROTEIN"/>
    <property type="match status" value="1"/>
</dbReference>
<dbReference type="InterPro" id="IPR012674">
    <property type="entry name" value="Calycin"/>
</dbReference>
<evidence type="ECO:0000256" key="1">
    <source>
        <dbReference type="ARBA" id="ARBA00008390"/>
    </source>
</evidence>
<keyword evidence="5" id="KW-1185">Reference proteome</keyword>
<dbReference type="AlphaFoldDB" id="A0AA88XF48"/>
<evidence type="ECO:0000259" key="3">
    <source>
        <dbReference type="Pfam" id="PF00061"/>
    </source>
</evidence>
<dbReference type="Gene3D" id="2.40.128.20">
    <property type="match status" value="1"/>
</dbReference>
<evidence type="ECO:0000313" key="4">
    <source>
        <dbReference type="EMBL" id="KAK3084179.1"/>
    </source>
</evidence>